<dbReference type="Proteomes" id="UP000887116">
    <property type="component" value="Unassembled WGS sequence"/>
</dbReference>
<name>A0A8X6GRE1_TRICU</name>
<organism evidence="1 2">
    <name type="scientific">Trichonephila clavata</name>
    <name type="common">Joro spider</name>
    <name type="synonym">Nephila clavata</name>
    <dbReference type="NCBI Taxonomy" id="2740835"/>
    <lineage>
        <taxon>Eukaryota</taxon>
        <taxon>Metazoa</taxon>
        <taxon>Ecdysozoa</taxon>
        <taxon>Arthropoda</taxon>
        <taxon>Chelicerata</taxon>
        <taxon>Arachnida</taxon>
        <taxon>Araneae</taxon>
        <taxon>Araneomorphae</taxon>
        <taxon>Entelegynae</taxon>
        <taxon>Araneoidea</taxon>
        <taxon>Nephilidae</taxon>
        <taxon>Trichonephila</taxon>
    </lineage>
</organism>
<gene>
    <name evidence="1" type="ORF">TNCT_165611</name>
</gene>
<accession>A0A8X6GRE1</accession>
<protein>
    <submittedName>
        <fullName evidence="1">Uncharacterized protein</fullName>
    </submittedName>
</protein>
<dbReference type="AlphaFoldDB" id="A0A8X6GRE1"/>
<dbReference type="EMBL" id="BMAO01016586">
    <property type="protein sequence ID" value="GFR09811.1"/>
    <property type="molecule type" value="Genomic_DNA"/>
</dbReference>
<proteinExistence type="predicted"/>
<evidence type="ECO:0000313" key="1">
    <source>
        <dbReference type="EMBL" id="GFR09811.1"/>
    </source>
</evidence>
<reference evidence="1" key="1">
    <citation type="submission" date="2020-07" db="EMBL/GenBank/DDBJ databases">
        <title>Multicomponent nature underlies the extraordinary mechanical properties of spider dragline silk.</title>
        <authorList>
            <person name="Kono N."/>
            <person name="Nakamura H."/>
            <person name="Mori M."/>
            <person name="Yoshida Y."/>
            <person name="Ohtoshi R."/>
            <person name="Malay A.D."/>
            <person name="Moran D.A.P."/>
            <person name="Tomita M."/>
            <person name="Numata K."/>
            <person name="Arakawa K."/>
        </authorList>
    </citation>
    <scope>NUCLEOTIDE SEQUENCE</scope>
</reference>
<evidence type="ECO:0000313" key="2">
    <source>
        <dbReference type="Proteomes" id="UP000887116"/>
    </source>
</evidence>
<sequence length="144" mass="16935">MHICNEPDSRVKHMKNQNLIREAEKEIETPLNGFKNRKFEYLIFQSDTQEHSSTEHHKIMQKRFRIKEELLLQDMYILSSLLCNQWPPTDIETSKKKRRHRCLGKRTWKKNVLKSCSNPQCSDKGVSGGTEARFTQGVKAFPLC</sequence>
<keyword evidence="2" id="KW-1185">Reference proteome</keyword>
<comment type="caution">
    <text evidence="1">The sequence shown here is derived from an EMBL/GenBank/DDBJ whole genome shotgun (WGS) entry which is preliminary data.</text>
</comment>